<evidence type="ECO:0000313" key="2">
    <source>
        <dbReference type="EMBL" id="GIX64520.1"/>
    </source>
</evidence>
<dbReference type="RefSeq" id="XP_067716589.1">
    <property type="nucleotide sequence ID" value="XM_067860488.1"/>
</dbReference>
<keyword evidence="1" id="KW-0812">Transmembrane</keyword>
<comment type="caution">
    <text evidence="2">The sequence shown here is derived from an EMBL/GenBank/DDBJ whole genome shotgun (WGS) entry which is preliminary data.</text>
</comment>
<dbReference type="EMBL" id="BPLF01000003">
    <property type="protein sequence ID" value="GIX64520.1"/>
    <property type="molecule type" value="Genomic_DNA"/>
</dbReference>
<keyword evidence="1" id="KW-0472">Membrane</keyword>
<reference evidence="2 3" key="1">
    <citation type="submission" date="2021-06" db="EMBL/GenBank/DDBJ databases">
        <title>Genome sequence of Babesia caballi.</title>
        <authorList>
            <person name="Yamagishi J."/>
            <person name="Kidaka T."/>
            <person name="Ochi A."/>
        </authorList>
    </citation>
    <scope>NUCLEOTIDE SEQUENCE [LARGE SCALE GENOMIC DNA]</scope>
    <source>
        <strain evidence="2">USDA-D6B2</strain>
    </source>
</reference>
<feature type="transmembrane region" description="Helical" evidence="1">
    <location>
        <begin position="170"/>
        <end position="189"/>
    </location>
</feature>
<gene>
    <name evidence="2" type="ORF">BcabD6B2_39550</name>
</gene>
<dbReference type="AlphaFoldDB" id="A0AAV4LXR7"/>
<evidence type="ECO:0000313" key="3">
    <source>
        <dbReference type="Proteomes" id="UP001497744"/>
    </source>
</evidence>
<keyword evidence="1" id="KW-1133">Transmembrane helix</keyword>
<dbReference type="GeneID" id="94196001"/>
<name>A0AAV4LXR7_BABCB</name>
<protein>
    <submittedName>
        <fullName evidence="2">Uncharacterized protein</fullName>
    </submittedName>
</protein>
<organism evidence="2 3">
    <name type="scientific">Babesia caballi</name>
    <dbReference type="NCBI Taxonomy" id="5871"/>
    <lineage>
        <taxon>Eukaryota</taxon>
        <taxon>Sar</taxon>
        <taxon>Alveolata</taxon>
        <taxon>Apicomplexa</taxon>
        <taxon>Aconoidasida</taxon>
        <taxon>Piroplasmida</taxon>
        <taxon>Babesiidae</taxon>
        <taxon>Babesia</taxon>
    </lineage>
</organism>
<accession>A0AAV4LXR7</accession>
<proteinExistence type="predicted"/>
<dbReference type="Proteomes" id="UP001497744">
    <property type="component" value="Unassembled WGS sequence"/>
</dbReference>
<evidence type="ECO:0000256" key="1">
    <source>
        <dbReference type="SAM" id="Phobius"/>
    </source>
</evidence>
<keyword evidence="3" id="KW-1185">Reference proteome</keyword>
<sequence length="341" mass="37259">MKMTAGKKLTQALTNLKEAIDWLIKISKLQKIGNLAAALEKFLKDVGEVAVRVKGVYEKICEKFCKDCEKGFTPALILKYYIRNLEKLGPAQPSEGKDDETFLKKFKDGSSNLKTCITKLPENLKTFLGCSDYKLTSFNGNGIIKSDGSSSYTPAYQNATWKADEATECAVILIAIAPMLFLGLGYTYVKCSQTKGKKKGWSDMKIMNGSHINAFGYFLTEIGFSKDALNGDKQGRDILSQLSNLTGLQSSNVSSNEHPYNFFKELHKKVLDSTPHDSSHPLTSLYLLSYLYLTSPAYSETSITTSKASIATLGATALAGGAYGLNIGGFATSLNCFFGFS</sequence>